<dbReference type="Pfam" id="PF07683">
    <property type="entry name" value="CobW_C"/>
    <property type="match status" value="1"/>
</dbReference>
<evidence type="ECO:0000259" key="2">
    <source>
        <dbReference type="Pfam" id="PF07683"/>
    </source>
</evidence>
<dbReference type="InterPro" id="IPR051316">
    <property type="entry name" value="Zinc-reg_GTPase_activator"/>
</dbReference>
<dbReference type="EMBL" id="QVLX01000007">
    <property type="protein sequence ID" value="RGE85673.1"/>
    <property type="molecule type" value="Genomic_DNA"/>
</dbReference>
<evidence type="ECO:0000313" key="4">
    <source>
        <dbReference type="Proteomes" id="UP000261080"/>
    </source>
</evidence>
<dbReference type="SUPFAM" id="SSF90002">
    <property type="entry name" value="Hypothetical protein YjiA, C-terminal domain"/>
    <property type="match status" value="1"/>
</dbReference>
<sequence>MADKTGLYVFTGFLGAGKTTILLRLLDILKDKRVGIIQNEFGKLSIDGEILRNDDIKMVEINRGSIFCSCLRLSFVQALADMAAYKFDYLFIESSGLGDPSNVEEILDAASHLCGDAYELQGVICLVDAVHFLEQLEDLETVSRQLKHCHLALLTKTDLVDEERVLELKKKIREINPVCEISTSVNGKLEFDFWNYDLMKYQWAENEETTNSEETKPKTLFMDFSGEVELGKMKKFLSVIQDDLYRAKGFFLLSGQGWSQIDLVGHQIDVKPCPEKEHSQMVFISKIGPAAIRKIMSAWEEEVGLPMKLRN</sequence>
<feature type="domain" description="CobW C-terminal" evidence="2">
    <location>
        <begin position="222"/>
        <end position="296"/>
    </location>
</feature>
<dbReference type="CDD" id="cd03112">
    <property type="entry name" value="CobW-like"/>
    <property type="match status" value="1"/>
</dbReference>
<dbReference type="Gene3D" id="3.40.50.300">
    <property type="entry name" value="P-loop containing nucleotide triphosphate hydrolases"/>
    <property type="match status" value="1"/>
</dbReference>
<accession>A0A3E3K002</accession>
<dbReference type="AlphaFoldDB" id="A0A3E3K002"/>
<dbReference type="InterPro" id="IPR027417">
    <property type="entry name" value="P-loop_NTPase"/>
</dbReference>
<comment type="caution">
    <text evidence="3">The sequence shown here is derived from an EMBL/GenBank/DDBJ whole genome shotgun (WGS) entry which is preliminary data.</text>
</comment>
<dbReference type="RefSeq" id="WP_117493674.1">
    <property type="nucleotide sequence ID" value="NZ_CALBAT010000012.1"/>
</dbReference>
<name>A0A3E3K002_9FIRM</name>
<dbReference type="SUPFAM" id="SSF52540">
    <property type="entry name" value="P-loop containing nucleoside triphosphate hydrolases"/>
    <property type="match status" value="1"/>
</dbReference>
<proteinExistence type="predicted"/>
<gene>
    <name evidence="3" type="ORF">DW016_11820</name>
</gene>
<dbReference type="PANTHER" id="PTHR13748">
    <property type="entry name" value="COBW-RELATED"/>
    <property type="match status" value="1"/>
</dbReference>
<protein>
    <submittedName>
        <fullName evidence="3">GTP-binding protein</fullName>
    </submittedName>
</protein>
<dbReference type="Proteomes" id="UP000261080">
    <property type="component" value="Unassembled WGS sequence"/>
</dbReference>
<organism evidence="3 4">
    <name type="scientific">Sellimonas intestinalis</name>
    <dbReference type="NCBI Taxonomy" id="1653434"/>
    <lineage>
        <taxon>Bacteria</taxon>
        <taxon>Bacillati</taxon>
        <taxon>Bacillota</taxon>
        <taxon>Clostridia</taxon>
        <taxon>Lachnospirales</taxon>
        <taxon>Lachnospiraceae</taxon>
        <taxon>Sellimonas</taxon>
    </lineage>
</organism>
<reference evidence="3 4" key="1">
    <citation type="submission" date="2018-08" db="EMBL/GenBank/DDBJ databases">
        <title>A genome reference for cultivated species of the human gut microbiota.</title>
        <authorList>
            <person name="Zou Y."/>
            <person name="Xue W."/>
            <person name="Luo G."/>
        </authorList>
    </citation>
    <scope>NUCLEOTIDE SEQUENCE [LARGE SCALE GENOMIC DNA]</scope>
    <source>
        <strain evidence="3 4">AF37-2AT</strain>
    </source>
</reference>
<dbReference type="Pfam" id="PF02492">
    <property type="entry name" value="cobW"/>
    <property type="match status" value="1"/>
</dbReference>
<dbReference type="GO" id="GO:0005737">
    <property type="term" value="C:cytoplasm"/>
    <property type="evidence" value="ECO:0007669"/>
    <property type="project" value="TreeGrafter"/>
</dbReference>
<dbReference type="InterPro" id="IPR011629">
    <property type="entry name" value="CobW-like_C"/>
</dbReference>
<evidence type="ECO:0000313" key="3">
    <source>
        <dbReference type="EMBL" id="RGE85673.1"/>
    </source>
</evidence>
<feature type="domain" description="CobW/HypB/UreG nucleotide-binding" evidence="1">
    <location>
        <begin position="8"/>
        <end position="180"/>
    </location>
</feature>
<keyword evidence="4" id="KW-1185">Reference proteome</keyword>
<evidence type="ECO:0000259" key="1">
    <source>
        <dbReference type="Pfam" id="PF02492"/>
    </source>
</evidence>
<dbReference type="InterPro" id="IPR003495">
    <property type="entry name" value="CobW/HypB/UreG_nucleotide-bd"/>
</dbReference>
<dbReference type="OrthoDB" id="9808822at2"/>
<dbReference type="PANTHER" id="PTHR13748:SF31">
    <property type="entry name" value="ZINC-REGULATED GTPASE METALLOPROTEIN ACTIVATOR 1A-RELATED"/>
    <property type="match status" value="1"/>
</dbReference>